<accession>A0ABR4PVG7</accession>
<feature type="domain" description="Myb-like DNA-binding" evidence="2">
    <location>
        <begin position="8"/>
        <end position="54"/>
    </location>
</feature>
<reference evidence="3 4" key="1">
    <citation type="submission" date="2024-06" db="EMBL/GenBank/DDBJ databases">
        <title>Complete genome of Phlyctema vagabunda strain 19-DSS-EL-015.</title>
        <authorList>
            <person name="Fiorenzani C."/>
        </authorList>
    </citation>
    <scope>NUCLEOTIDE SEQUENCE [LARGE SCALE GENOMIC DNA]</scope>
    <source>
        <strain evidence="3 4">19-DSS-EL-015</strain>
    </source>
</reference>
<gene>
    <name evidence="3" type="ORF">PVAG01_00861</name>
</gene>
<evidence type="ECO:0000313" key="4">
    <source>
        <dbReference type="Proteomes" id="UP001629113"/>
    </source>
</evidence>
<dbReference type="Proteomes" id="UP001629113">
    <property type="component" value="Unassembled WGS sequence"/>
</dbReference>
<sequence>MPSKIQLDENLWFLYTCLKSSDYKTIDFHAVGDVTGLKSTAARMRYARLRKQIENGTLIGTRGIPFMQPSSKKVSRKRRAEDKKATGKEEAGKSEESESEDDSDDEKPLAKRRGVKTGPEKQEALVSLKPEEDGTSAMQPFQGHERNTSSKHRSGQDDVSQLLHQQQELSEKPVAFGYMAPYQTHFALDLQGQPDQAVNWYMSSLWNSTEGQCARWA</sequence>
<organism evidence="3 4">
    <name type="scientific">Phlyctema vagabunda</name>
    <dbReference type="NCBI Taxonomy" id="108571"/>
    <lineage>
        <taxon>Eukaryota</taxon>
        <taxon>Fungi</taxon>
        <taxon>Dikarya</taxon>
        <taxon>Ascomycota</taxon>
        <taxon>Pezizomycotina</taxon>
        <taxon>Leotiomycetes</taxon>
        <taxon>Helotiales</taxon>
        <taxon>Dermateaceae</taxon>
        <taxon>Phlyctema</taxon>
    </lineage>
</organism>
<evidence type="ECO:0000259" key="2">
    <source>
        <dbReference type="Pfam" id="PF22980"/>
    </source>
</evidence>
<comment type="caution">
    <text evidence="3">The sequence shown here is derived from an EMBL/GenBank/DDBJ whole genome shotgun (WGS) entry which is preliminary data.</text>
</comment>
<dbReference type="EMBL" id="JBFCZG010000001">
    <property type="protein sequence ID" value="KAL3427352.1"/>
    <property type="molecule type" value="Genomic_DNA"/>
</dbReference>
<dbReference type="InterPro" id="IPR054505">
    <property type="entry name" value="Myb_DNA-bind_8"/>
</dbReference>
<dbReference type="Pfam" id="PF22980">
    <property type="entry name" value="Myb_DNA-bind_8"/>
    <property type="match status" value="1"/>
</dbReference>
<feature type="region of interest" description="Disordered" evidence="1">
    <location>
        <begin position="60"/>
        <end position="164"/>
    </location>
</feature>
<evidence type="ECO:0000313" key="3">
    <source>
        <dbReference type="EMBL" id="KAL3427352.1"/>
    </source>
</evidence>
<name>A0ABR4PVG7_9HELO</name>
<proteinExistence type="predicted"/>
<evidence type="ECO:0000256" key="1">
    <source>
        <dbReference type="SAM" id="MobiDB-lite"/>
    </source>
</evidence>
<protein>
    <recommendedName>
        <fullName evidence="2">Myb-like DNA-binding domain-containing protein</fullName>
    </recommendedName>
</protein>
<feature type="compositionally biased region" description="Basic and acidic residues" evidence="1">
    <location>
        <begin position="79"/>
        <end position="96"/>
    </location>
</feature>
<keyword evidence="4" id="KW-1185">Reference proteome</keyword>